<gene>
    <name evidence="4" type="ORF">METZ01_LOCUS25698</name>
</gene>
<name>A0A381Q1S6_9ZZZZ</name>
<feature type="domain" description="Phospholipase/carboxylesterase/thioesterase" evidence="3">
    <location>
        <begin position="42"/>
        <end position="233"/>
    </location>
</feature>
<proteinExistence type="predicted"/>
<dbReference type="SUPFAM" id="SSF53474">
    <property type="entry name" value="alpha/beta-Hydrolases"/>
    <property type="match status" value="1"/>
</dbReference>
<evidence type="ECO:0000256" key="2">
    <source>
        <dbReference type="ARBA" id="ARBA00022801"/>
    </source>
</evidence>
<accession>A0A381Q1S6</accession>
<dbReference type="AlphaFoldDB" id="A0A381Q1S6"/>
<dbReference type="Gene3D" id="3.40.50.1820">
    <property type="entry name" value="alpha/beta hydrolase"/>
    <property type="match status" value="1"/>
</dbReference>
<sequence length="291" mass="31796">MTAIKLLLMCCFSFYALNTFAAQSVDLGRGELPLTVPSNYSEDTSSPLIILLHGFGSSGARQDFYMGVSKLADRYGFLFIAPDGTPSRDNQNRFWNATPACCDFSNTDVDDSSYLLNIINEIKSNYNIDPYRVYLIGHSNGGFMSYQTAYEHSDTIAAFASLAGASHNDERKAPDNPVHVLQIHGSADSTINYEGGQNLNNPYPSALESVSQWAIYNGCVDEGAEREIRDLDSGISGHESTVLLFAQGCMSGGSSELWTINGGSHIPSLSDTFSQQVIEWLYAHPKTNVSH</sequence>
<evidence type="ECO:0000259" key="3">
    <source>
        <dbReference type="Pfam" id="PF02230"/>
    </source>
</evidence>
<protein>
    <recommendedName>
        <fullName evidence="3">Phospholipase/carboxylesterase/thioesterase domain-containing protein</fullName>
    </recommendedName>
</protein>
<dbReference type="InterPro" id="IPR003140">
    <property type="entry name" value="PLipase/COase/thioEstase"/>
</dbReference>
<dbReference type="GO" id="GO:0016787">
    <property type="term" value="F:hydrolase activity"/>
    <property type="evidence" value="ECO:0007669"/>
    <property type="project" value="UniProtKB-KW"/>
</dbReference>
<dbReference type="Pfam" id="PF02230">
    <property type="entry name" value="Abhydrolase_2"/>
    <property type="match status" value="1"/>
</dbReference>
<dbReference type="EMBL" id="UINC01001160">
    <property type="protein sequence ID" value="SUZ72844.1"/>
    <property type="molecule type" value="Genomic_DNA"/>
</dbReference>
<evidence type="ECO:0000256" key="1">
    <source>
        <dbReference type="ARBA" id="ARBA00022729"/>
    </source>
</evidence>
<organism evidence="4">
    <name type="scientific">marine metagenome</name>
    <dbReference type="NCBI Taxonomy" id="408172"/>
    <lineage>
        <taxon>unclassified sequences</taxon>
        <taxon>metagenomes</taxon>
        <taxon>ecological metagenomes</taxon>
    </lineage>
</organism>
<evidence type="ECO:0000313" key="4">
    <source>
        <dbReference type="EMBL" id="SUZ72844.1"/>
    </source>
</evidence>
<keyword evidence="2" id="KW-0378">Hydrolase</keyword>
<dbReference type="InterPro" id="IPR029058">
    <property type="entry name" value="AB_hydrolase_fold"/>
</dbReference>
<dbReference type="PANTHER" id="PTHR43037">
    <property type="entry name" value="UNNAMED PRODUCT-RELATED"/>
    <property type="match status" value="1"/>
</dbReference>
<keyword evidence="1" id="KW-0732">Signal</keyword>
<reference evidence="4" key="1">
    <citation type="submission" date="2018-05" db="EMBL/GenBank/DDBJ databases">
        <authorList>
            <person name="Lanie J.A."/>
            <person name="Ng W.-L."/>
            <person name="Kazmierczak K.M."/>
            <person name="Andrzejewski T.M."/>
            <person name="Davidsen T.M."/>
            <person name="Wayne K.J."/>
            <person name="Tettelin H."/>
            <person name="Glass J.I."/>
            <person name="Rusch D."/>
            <person name="Podicherti R."/>
            <person name="Tsui H.-C.T."/>
            <person name="Winkler M.E."/>
        </authorList>
    </citation>
    <scope>NUCLEOTIDE SEQUENCE</scope>
</reference>
<dbReference type="InterPro" id="IPR050955">
    <property type="entry name" value="Plant_Biomass_Hydrol_Est"/>
</dbReference>
<dbReference type="PANTHER" id="PTHR43037:SF5">
    <property type="entry name" value="FERULOYL ESTERASE"/>
    <property type="match status" value="1"/>
</dbReference>